<feature type="domain" description="Reverse transcriptase" evidence="2">
    <location>
        <begin position="1"/>
        <end position="92"/>
    </location>
</feature>
<dbReference type="Proteomes" id="UP001549920">
    <property type="component" value="Unassembled WGS sequence"/>
</dbReference>
<comment type="caution">
    <text evidence="3">The sequence shown here is derived from an EMBL/GenBank/DDBJ whole genome shotgun (WGS) entry which is preliminary data.</text>
</comment>
<dbReference type="InterPro" id="IPR000477">
    <property type="entry name" value="RT_dom"/>
</dbReference>
<dbReference type="PANTHER" id="PTHR46238:SF8">
    <property type="entry name" value="ENDONUCLEASE_EXONUCLEASE_PHOSPHATASE DOMAIN-CONTAINING PROTEIN"/>
    <property type="match status" value="1"/>
</dbReference>
<dbReference type="SUPFAM" id="SSF56672">
    <property type="entry name" value="DNA/RNA polymerases"/>
    <property type="match status" value="1"/>
</dbReference>
<feature type="region of interest" description="Disordered" evidence="1">
    <location>
        <begin position="223"/>
        <end position="271"/>
    </location>
</feature>
<evidence type="ECO:0000259" key="2">
    <source>
        <dbReference type="PROSITE" id="PS50878"/>
    </source>
</evidence>
<dbReference type="EMBL" id="JBEUOH010000018">
    <property type="protein sequence ID" value="KAL0870237.1"/>
    <property type="molecule type" value="Genomic_DNA"/>
</dbReference>
<evidence type="ECO:0000256" key="1">
    <source>
        <dbReference type="SAM" id="MobiDB-lite"/>
    </source>
</evidence>
<proteinExistence type="predicted"/>
<dbReference type="PROSITE" id="PS50878">
    <property type="entry name" value="RT_POL"/>
    <property type="match status" value="1"/>
</dbReference>
<evidence type="ECO:0000313" key="3">
    <source>
        <dbReference type="EMBL" id="KAL0870237.1"/>
    </source>
</evidence>
<dbReference type="Pfam" id="PF00078">
    <property type="entry name" value="RVT_1"/>
    <property type="match status" value="1"/>
</dbReference>
<name>A0ABR3HIW7_LOXSC</name>
<gene>
    <name evidence="3" type="ORF">ABMA27_005270</name>
</gene>
<dbReference type="InterPro" id="IPR043502">
    <property type="entry name" value="DNA/RNA_pol_sf"/>
</dbReference>
<keyword evidence="4" id="KW-1185">Reference proteome</keyword>
<evidence type="ECO:0000313" key="4">
    <source>
        <dbReference type="Proteomes" id="UP001549920"/>
    </source>
</evidence>
<organism evidence="3 4">
    <name type="scientific">Loxostege sticticalis</name>
    <name type="common">Beet webworm moth</name>
    <dbReference type="NCBI Taxonomy" id="481309"/>
    <lineage>
        <taxon>Eukaryota</taxon>
        <taxon>Metazoa</taxon>
        <taxon>Ecdysozoa</taxon>
        <taxon>Arthropoda</taxon>
        <taxon>Hexapoda</taxon>
        <taxon>Insecta</taxon>
        <taxon>Pterygota</taxon>
        <taxon>Neoptera</taxon>
        <taxon>Endopterygota</taxon>
        <taxon>Lepidoptera</taxon>
        <taxon>Glossata</taxon>
        <taxon>Ditrysia</taxon>
        <taxon>Pyraloidea</taxon>
        <taxon>Crambidae</taxon>
        <taxon>Pyraustinae</taxon>
        <taxon>Loxostege</taxon>
    </lineage>
</organism>
<sequence length="271" mass="31548">MDYITCDIQEPAPESMLYADDIELGSDNAHDLQKKLDSWVDKIESHGLRVSRSKTEYMVCNFGDATDVDHTISIDKKPLPKVQTFKYLGSVIASDANVEKDIDHRINTAWMKWRSLSGVLCDPKMPIKIKGKIYKTVVRPAMMYGSECWTIKKAHEQKLHTTEMKMLRWAGGVTRLDKVRNEYVRGSFGVAPIAEKMRESRLRWYGHIMRRDENHPVRRALSIPERPKGRGRPPATWWSNVQNEIRKQNLEPQTTRSRTLWRKCTRRPDPK</sequence>
<protein>
    <recommendedName>
        <fullName evidence="2">Reverse transcriptase domain-containing protein</fullName>
    </recommendedName>
</protein>
<accession>A0ABR3HIW7</accession>
<dbReference type="PANTHER" id="PTHR46238">
    <property type="entry name" value="REVERSE TRANSCRIPTASE DOMAIN-CONTAINING PROTEIN"/>
    <property type="match status" value="1"/>
</dbReference>
<reference evidence="3 4" key="1">
    <citation type="submission" date="2024-06" db="EMBL/GenBank/DDBJ databases">
        <title>A chromosome-level genome assembly of beet webworm, Loxostege sticticalis.</title>
        <authorList>
            <person name="Zhang Y."/>
        </authorList>
    </citation>
    <scope>NUCLEOTIDE SEQUENCE [LARGE SCALE GENOMIC DNA]</scope>
    <source>
        <strain evidence="3">AQ026</strain>
        <tissue evidence="3">Whole body</tissue>
    </source>
</reference>